<dbReference type="EMBL" id="JAQQWN010000009">
    <property type="protein sequence ID" value="KAK8064973.1"/>
    <property type="molecule type" value="Genomic_DNA"/>
</dbReference>
<accession>A0ABR1V1E1</accession>
<reference evidence="2 3" key="1">
    <citation type="submission" date="2023-01" db="EMBL/GenBank/DDBJ databases">
        <title>Analysis of 21 Apiospora genomes using comparative genomics revels a genus with tremendous synthesis potential of carbohydrate active enzymes and secondary metabolites.</title>
        <authorList>
            <person name="Sorensen T."/>
        </authorList>
    </citation>
    <scope>NUCLEOTIDE SEQUENCE [LARGE SCALE GENOMIC DNA]</scope>
    <source>
        <strain evidence="2 3">CBS 114990</strain>
    </source>
</reference>
<organism evidence="2 3">
    <name type="scientific">Apiospora hydei</name>
    <dbReference type="NCBI Taxonomy" id="1337664"/>
    <lineage>
        <taxon>Eukaryota</taxon>
        <taxon>Fungi</taxon>
        <taxon>Dikarya</taxon>
        <taxon>Ascomycota</taxon>
        <taxon>Pezizomycotina</taxon>
        <taxon>Sordariomycetes</taxon>
        <taxon>Xylariomycetidae</taxon>
        <taxon>Amphisphaeriales</taxon>
        <taxon>Apiosporaceae</taxon>
        <taxon>Apiospora</taxon>
    </lineage>
</organism>
<keyword evidence="3" id="KW-1185">Reference proteome</keyword>
<proteinExistence type="predicted"/>
<name>A0ABR1V1E1_9PEZI</name>
<dbReference type="RefSeq" id="XP_066661727.1">
    <property type="nucleotide sequence ID" value="XM_066816035.1"/>
</dbReference>
<protein>
    <submittedName>
        <fullName evidence="2">Uncharacterized protein</fullName>
    </submittedName>
</protein>
<evidence type="ECO:0000313" key="2">
    <source>
        <dbReference type="EMBL" id="KAK8064973.1"/>
    </source>
</evidence>
<sequence>MKADRFTRGNMLPPSEAGFTGSRYSGDQAIPRNLLLAYKHIFGIYESNKNQGKNKYTETAHLKSPLADKINLLVREIRKFSHMRHQYILVLSTQQAIDNLIEAMQDGAADNKLAVTILEGIYGQTRTRKYRVAAPVVF</sequence>
<evidence type="ECO:0000313" key="3">
    <source>
        <dbReference type="Proteomes" id="UP001433268"/>
    </source>
</evidence>
<dbReference type="Proteomes" id="UP001433268">
    <property type="component" value="Unassembled WGS sequence"/>
</dbReference>
<feature type="region of interest" description="Disordered" evidence="1">
    <location>
        <begin position="1"/>
        <end position="24"/>
    </location>
</feature>
<dbReference type="GeneID" id="92049095"/>
<evidence type="ECO:0000256" key="1">
    <source>
        <dbReference type="SAM" id="MobiDB-lite"/>
    </source>
</evidence>
<comment type="caution">
    <text evidence="2">The sequence shown here is derived from an EMBL/GenBank/DDBJ whole genome shotgun (WGS) entry which is preliminary data.</text>
</comment>
<gene>
    <name evidence="2" type="ORF">PG997_011720</name>
</gene>